<keyword evidence="2" id="KW-1185">Reference proteome</keyword>
<organism evidence="1 2">
    <name type="scientific">Candidatus Methylacidithermus pantelleriae</name>
    <dbReference type="NCBI Taxonomy" id="2744239"/>
    <lineage>
        <taxon>Bacteria</taxon>
        <taxon>Pseudomonadati</taxon>
        <taxon>Verrucomicrobiota</taxon>
        <taxon>Methylacidiphilae</taxon>
        <taxon>Methylacidiphilales</taxon>
        <taxon>Methylacidiphilaceae</taxon>
        <taxon>Candidatus Methylacidithermus</taxon>
    </lineage>
</organism>
<dbReference type="Proteomes" id="UP000663859">
    <property type="component" value="Unassembled WGS sequence"/>
</dbReference>
<accession>A0A8J2BPN8</accession>
<comment type="caution">
    <text evidence="1">The sequence shown here is derived from an EMBL/GenBank/DDBJ whole genome shotgun (WGS) entry which is preliminary data.</text>
</comment>
<dbReference type="EMBL" id="CAJNOB010000024">
    <property type="protein sequence ID" value="CAF0699858.1"/>
    <property type="molecule type" value="Genomic_DNA"/>
</dbReference>
<gene>
    <name evidence="1" type="ORF">MPNT_300020</name>
</gene>
<evidence type="ECO:0000313" key="2">
    <source>
        <dbReference type="Proteomes" id="UP000663859"/>
    </source>
</evidence>
<name>A0A8J2BPN8_9BACT</name>
<dbReference type="RefSeq" id="WP_174583355.1">
    <property type="nucleotide sequence ID" value="NZ_CAJNOB010000024.1"/>
</dbReference>
<reference evidence="1" key="1">
    <citation type="submission" date="2021-02" db="EMBL/GenBank/DDBJ databases">
        <authorList>
            <person name="Cremers G."/>
            <person name="Picone N."/>
        </authorList>
    </citation>
    <scope>NUCLEOTIDE SEQUENCE</scope>
    <source>
        <strain evidence="1">PQ17</strain>
    </source>
</reference>
<evidence type="ECO:0000313" key="1">
    <source>
        <dbReference type="EMBL" id="CAF0699858.1"/>
    </source>
</evidence>
<proteinExistence type="predicted"/>
<dbReference type="AlphaFoldDB" id="A0A8J2BPN8"/>
<sequence length="171" mass="19519">MNGSPLVTSLLLAFLIQVPGCFSQKETKSSGQETSQASGGLSISIVPLLKRHKDCEFTEEDRFTWTYYTVLSPGGTWDLDAAKDAKWKMDMDHRETARLLMLKHVECSEIPRMVGNYLSTEVLRLLNSPDVCCAEVSNEYTRLLDNYRRVAHFLAAKNPLGHWYIVYDLRR</sequence>
<protein>
    <submittedName>
        <fullName evidence="1">Uncharacterized protein</fullName>
    </submittedName>
</protein>